<evidence type="ECO:0000313" key="5">
    <source>
        <dbReference type="Proteomes" id="UP000281468"/>
    </source>
</evidence>
<feature type="region of interest" description="Disordered" evidence="1">
    <location>
        <begin position="143"/>
        <end position="169"/>
    </location>
</feature>
<accession>A0A3M7E6P5</accession>
<sequence length="668" mass="75921">MRLLHRDTQGTYHLKEIADALEECYAILSHRWYPEGDILYADLAKQHQLEIRNKQGWRKLRYAVDQAERDGFRYVWIDTCCIDKTSSAELSEAINSMFFCMIVDLTCSDFWDDRALHRYQQAQVCYAYLWDISGECPPLSDKRAPRKECDGSVTPDVDQDGQAPDADSESEVLQQWRVTFTGCSWFTRGWTLQELIAPREVRFFGVDWNRLGSSHQLVETIAARTLIDADLLRGLKELKRYSIAQRMSWAADRMTSRIEDRAYSLLGLFDVNIPLLYGERERAFMRLQEEIIRRSNDQSILAWGYDMAVDKNPGMLLARSPTDFRGSNNIAFRESYSGGKALQLDSQALRGSFLVRYEGDGLWTARLNCEDSSEGQIKLGIVRRDSFGLYERRTDPDAPSRHSQFDPERLLPLGDPAIVAVARSGHGFCPRITSSRALAVPGSSLPVDAWRTPDEDMTVAEELAKLRIVLSRGNENFYCGPLKMSVCAFKGHDRGSLEVLGVVPRSQISAVTSLPDASSLKPVVVTRFTYNDAAALLIRIKNLNETLEVTCTAKYAIKADESKDYICRGSLVVKRHTRKSHDRSWSLQAWRNYVTHREYRFSGHAATFTLTLKDGWKFSARMTVVGITEPEVELEFETLPPPTSRMGKMGGLKRLVDREDGKVGFEAF</sequence>
<dbReference type="InterPro" id="IPR010730">
    <property type="entry name" value="HET"/>
</dbReference>
<dbReference type="PANTHER" id="PTHR10622">
    <property type="entry name" value="HET DOMAIN-CONTAINING PROTEIN"/>
    <property type="match status" value="1"/>
</dbReference>
<dbReference type="Proteomes" id="UP000281468">
    <property type="component" value="Unassembled WGS sequence"/>
</dbReference>
<proteinExistence type="predicted"/>
<comment type="caution">
    <text evidence="4">The sequence shown here is derived from an EMBL/GenBank/DDBJ whole genome shotgun (WGS) entry which is preliminary data.</text>
</comment>
<dbReference type="EMBL" id="QWIQ01000978">
    <property type="protein sequence ID" value="RMY72268.1"/>
    <property type="molecule type" value="Genomic_DNA"/>
</dbReference>
<dbReference type="InterPro" id="IPR058525">
    <property type="entry name" value="DUF8212"/>
</dbReference>
<evidence type="ECO:0000256" key="1">
    <source>
        <dbReference type="SAM" id="MobiDB-lite"/>
    </source>
</evidence>
<evidence type="ECO:0000259" key="3">
    <source>
        <dbReference type="Pfam" id="PF26640"/>
    </source>
</evidence>
<dbReference type="Pfam" id="PF26640">
    <property type="entry name" value="DUF8212"/>
    <property type="match status" value="1"/>
</dbReference>
<evidence type="ECO:0000259" key="2">
    <source>
        <dbReference type="Pfam" id="PF06985"/>
    </source>
</evidence>
<gene>
    <name evidence="4" type="ORF">D0862_14485</name>
</gene>
<protein>
    <submittedName>
        <fullName evidence="4">Uncharacterized protein</fullName>
    </submittedName>
</protein>
<dbReference type="AlphaFoldDB" id="A0A3M7E6P5"/>
<organism evidence="4 5">
    <name type="scientific">Hortaea werneckii</name>
    <name type="common">Black yeast</name>
    <name type="synonym">Cladosporium werneckii</name>
    <dbReference type="NCBI Taxonomy" id="91943"/>
    <lineage>
        <taxon>Eukaryota</taxon>
        <taxon>Fungi</taxon>
        <taxon>Dikarya</taxon>
        <taxon>Ascomycota</taxon>
        <taxon>Pezizomycotina</taxon>
        <taxon>Dothideomycetes</taxon>
        <taxon>Dothideomycetidae</taxon>
        <taxon>Mycosphaerellales</taxon>
        <taxon>Teratosphaeriaceae</taxon>
        <taxon>Hortaea</taxon>
    </lineage>
</organism>
<dbReference type="PANTHER" id="PTHR10622:SF10">
    <property type="entry name" value="HET DOMAIN-CONTAINING PROTEIN"/>
    <property type="match status" value="1"/>
</dbReference>
<feature type="domain" description="Heterokaryon incompatibility" evidence="2">
    <location>
        <begin position="25"/>
        <end position="97"/>
    </location>
</feature>
<evidence type="ECO:0000313" key="4">
    <source>
        <dbReference type="EMBL" id="RMY72268.1"/>
    </source>
</evidence>
<name>A0A3M7E6P5_HORWE</name>
<dbReference type="Pfam" id="PF06985">
    <property type="entry name" value="HET"/>
    <property type="match status" value="1"/>
</dbReference>
<reference evidence="4 5" key="1">
    <citation type="journal article" date="2018" name="BMC Genomics">
        <title>Genomic evidence for intraspecific hybridization in a clonal and extremely halotolerant yeast.</title>
        <authorList>
            <person name="Gostincar C."/>
            <person name="Stajich J.E."/>
            <person name="Zupancic J."/>
            <person name="Zalar P."/>
            <person name="Gunde-Cimerman N."/>
        </authorList>
    </citation>
    <scope>NUCLEOTIDE SEQUENCE [LARGE SCALE GENOMIC DNA]</scope>
    <source>
        <strain evidence="4 5">EXF-171</strain>
    </source>
</reference>
<dbReference type="VEuPathDB" id="FungiDB:BTJ68_03719"/>
<feature type="domain" description="DUF8212" evidence="3">
    <location>
        <begin position="282"/>
        <end position="305"/>
    </location>
</feature>